<keyword evidence="1" id="KW-0805">Transcription regulation</keyword>
<proteinExistence type="predicted"/>
<evidence type="ECO:0000259" key="5">
    <source>
        <dbReference type="PROSITE" id="PS50977"/>
    </source>
</evidence>
<dbReference type="SUPFAM" id="SSF48498">
    <property type="entry name" value="Tetracyclin repressor-like, C-terminal domain"/>
    <property type="match status" value="1"/>
</dbReference>
<dbReference type="PANTHER" id="PTHR30055">
    <property type="entry name" value="HTH-TYPE TRANSCRIPTIONAL REGULATOR RUTR"/>
    <property type="match status" value="1"/>
</dbReference>
<dbReference type="AlphaFoldDB" id="A0ABD4T937"/>
<dbReference type="InterPro" id="IPR023772">
    <property type="entry name" value="DNA-bd_HTH_TetR-type_CS"/>
</dbReference>
<dbReference type="Pfam" id="PF14246">
    <property type="entry name" value="TetR_C_7"/>
    <property type="match status" value="1"/>
</dbReference>
<dbReference type="GO" id="GO:0045892">
    <property type="term" value="P:negative regulation of DNA-templated transcription"/>
    <property type="evidence" value="ECO:0007669"/>
    <property type="project" value="UniProtKB-ARBA"/>
</dbReference>
<dbReference type="PROSITE" id="PS01081">
    <property type="entry name" value="HTH_TETR_1"/>
    <property type="match status" value="1"/>
</dbReference>
<gene>
    <name evidence="6" type="ORF">QQ91_0018645</name>
</gene>
<dbReference type="PRINTS" id="PR00455">
    <property type="entry name" value="HTHTETR"/>
</dbReference>
<evidence type="ECO:0000256" key="4">
    <source>
        <dbReference type="PROSITE-ProRule" id="PRU00335"/>
    </source>
</evidence>
<sequence>MGIQGVRSQRQLSSEKTAAILAGAMQQFLRYGYAGSSMDRIAAAAGVSKATVYSHFRDKEGLFAALIQQMAVEKMALMDREHFGEGSARELLQRILAQGVGQLEEDDEYGAFIRLIIGESGRFPQLARLFVENISKPGVDRLTQLLAAHPQVQCSDPEATARIVIGAVVHYKLIQDILHGRDIMPLESDRIIQALVNLICGAPAQVWPSAGGSRS</sequence>
<evidence type="ECO:0000256" key="2">
    <source>
        <dbReference type="ARBA" id="ARBA00023125"/>
    </source>
</evidence>
<keyword evidence="2 4" id="KW-0238">DNA-binding</keyword>
<organism evidence="6 7">
    <name type="scientific">Lyngbya confervoides BDU141951</name>
    <dbReference type="NCBI Taxonomy" id="1574623"/>
    <lineage>
        <taxon>Bacteria</taxon>
        <taxon>Bacillati</taxon>
        <taxon>Cyanobacteriota</taxon>
        <taxon>Cyanophyceae</taxon>
        <taxon>Oscillatoriophycideae</taxon>
        <taxon>Oscillatoriales</taxon>
        <taxon>Microcoleaceae</taxon>
        <taxon>Lyngbya</taxon>
    </lineage>
</organism>
<name>A0ABD4T937_9CYAN</name>
<evidence type="ECO:0000313" key="6">
    <source>
        <dbReference type="EMBL" id="MCM1984845.1"/>
    </source>
</evidence>
<comment type="caution">
    <text evidence="6">The sequence shown here is derived from an EMBL/GenBank/DDBJ whole genome shotgun (WGS) entry which is preliminary data.</text>
</comment>
<reference evidence="6 7" key="1">
    <citation type="journal article" date="2015" name="Genome Announc.">
        <title>Draft Genome Sequence of Filamentous Marine Cyanobacterium Lyngbya confervoides Strain BDU141951.</title>
        <authorList>
            <person name="Chandrababunaidu M.M."/>
            <person name="Sen D."/>
            <person name="Tripathy S."/>
        </authorList>
    </citation>
    <scope>NUCLEOTIDE SEQUENCE [LARGE SCALE GENOMIC DNA]</scope>
    <source>
        <strain evidence="6 7">BDU141951</strain>
    </source>
</reference>
<accession>A0ABD4T937</accession>
<feature type="domain" description="HTH tetR-type" evidence="5">
    <location>
        <begin position="14"/>
        <end position="74"/>
    </location>
</feature>
<dbReference type="InterPro" id="IPR050109">
    <property type="entry name" value="HTH-type_TetR-like_transc_reg"/>
</dbReference>
<dbReference type="EMBL" id="JTHE03000104">
    <property type="protein sequence ID" value="MCM1984845.1"/>
    <property type="molecule type" value="Genomic_DNA"/>
</dbReference>
<dbReference type="InterPro" id="IPR009057">
    <property type="entry name" value="Homeodomain-like_sf"/>
</dbReference>
<dbReference type="Pfam" id="PF00440">
    <property type="entry name" value="TetR_N"/>
    <property type="match status" value="1"/>
</dbReference>
<dbReference type="PANTHER" id="PTHR30055:SF234">
    <property type="entry name" value="HTH-TYPE TRANSCRIPTIONAL REGULATOR BETI"/>
    <property type="match status" value="1"/>
</dbReference>
<feature type="DNA-binding region" description="H-T-H motif" evidence="4">
    <location>
        <begin position="37"/>
        <end position="56"/>
    </location>
</feature>
<evidence type="ECO:0000256" key="1">
    <source>
        <dbReference type="ARBA" id="ARBA00023015"/>
    </source>
</evidence>
<dbReference type="Proteomes" id="UP000031561">
    <property type="component" value="Unassembled WGS sequence"/>
</dbReference>
<dbReference type="InterPro" id="IPR001647">
    <property type="entry name" value="HTH_TetR"/>
</dbReference>
<keyword evidence="3" id="KW-0804">Transcription</keyword>
<protein>
    <submittedName>
        <fullName evidence="6">TetR/AcrR family transcriptional regulator</fullName>
    </submittedName>
</protein>
<dbReference type="Gene3D" id="1.10.357.10">
    <property type="entry name" value="Tetracycline Repressor, domain 2"/>
    <property type="match status" value="1"/>
</dbReference>
<evidence type="ECO:0000256" key="3">
    <source>
        <dbReference type="ARBA" id="ARBA00023163"/>
    </source>
</evidence>
<dbReference type="RefSeq" id="WP_250833405.1">
    <property type="nucleotide sequence ID" value="NZ_JTHE03000104.1"/>
</dbReference>
<dbReference type="InterPro" id="IPR039536">
    <property type="entry name" value="TetR_C_Proteobacteria"/>
</dbReference>
<keyword evidence="7" id="KW-1185">Reference proteome</keyword>
<evidence type="ECO:0000313" key="7">
    <source>
        <dbReference type="Proteomes" id="UP000031561"/>
    </source>
</evidence>
<dbReference type="SUPFAM" id="SSF46689">
    <property type="entry name" value="Homeodomain-like"/>
    <property type="match status" value="1"/>
</dbReference>
<dbReference type="GO" id="GO:0003677">
    <property type="term" value="F:DNA binding"/>
    <property type="evidence" value="ECO:0007669"/>
    <property type="project" value="UniProtKB-UniRule"/>
</dbReference>
<dbReference type="PROSITE" id="PS50977">
    <property type="entry name" value="HTH_TETR_2"/>
    <property type="match status" value="1"/>
</dbReference>
<dbReference type="FunFam" id="1.10.10.60:FF:000141">
    <property type="entry name" value="TetR family transcriptional regulator"/>
    <property type="match status" value="1"/>
</dbReference>
<dbReference type="InterPro" id="IPR036271">
    <property type="entry name" value="Tet_transcr_reg_TetR-rel_C_sf"/>
</dbReference>